<dbReference type="GO" id="GO:0046872">
    <property type="term" value="F:metal ion binding"/>
    <property type="evidence" value="ECO:0007669"/>
    <property type="project" value="UniProtKB-KW"/>
</dbReference>
<evidence type="ECO:0000256" key="2">
    <source>
        <dbReference type="ARBA" id="ARBA00022112"/>
    </source>
</evidence>
<dbReference type="InterPro" id="IPR036069">
    <property type="entry name" value="DUF34/NIF3_sf"/>
</dbReference>
<feature type="binding site" evidence="4">
    <location>
        <position position="64"/>
    </location>
    <ligand>
        <name>a divalent metal cation</name>
        <dbReference type="ChEBI" id="CHEBI:60240"/>
        <label>2</label>
    </ligand>
</feature>
<sequence length="261" mass="28921">MKLRDIIEILEETYPLSSAAAWDNSGLQVGDAGMEVKKLYIALDATFEHIKTAREIKADLILTHHPLLMSGVKSVTSEDFHGRKILNLIKSGMAHYAMHTNFDVETMASLSATILGMEEEAVLEPVYVDKEGKEQGFGRVGSLSERMRLRELADLVKERFHIDHVRVFGDPERMVSRVAMIPGSGKSMMDAVLTSGAEVFLSGDFGHHDGLDACDQGLSVIDAGHYGLEHIFIDYMASFLKEKLSGVEVVPAELENIFHIF</sequence>
<dbReference type="InterPro" id="IPR002678">
    <property type="entry name" value="DUF34/NIF3"/>
</dbReference>
<dbReference type="Gene3D" id="3.40.1390.30">
    <property type="entry name" value="NIF3 (NGG1p interacting factor 3)-like"/>
    <property type="match status" value="2"/>
</dbReference>
<evidence type="ECO:0000313" key="6">
    <source>
        <dbReference type="Proteomes" id="UP000886886"/>
    </source>
</evidence>
<gene>
    <name evidence="5" type="ORF">IAB26_06600</name>
</gene>
<dbReference type="PANTHER" id="PTHR13799">
    <property type="entry name" value="NGG1 INTERACTING FACTOR 3"/>
    <property type="match status" value="1"/>
</dbReference>
<feature type="binding site" evidence="4">
    <location>
        <position position="103"/>
    </location>
    <ligand>
        <name>a divalent metal cation</name>
        <dbReference type="ChEBI" id="CHEBI:60240"/>
        <label>1</label>
    </ligand>
</feature>
<dbReference type="SUPFAM" id="SSF102705">
    <property type="entry name" value="NIF3 (NGG1p interacting factor 3)-like"/>
    <property type="match status" value="1"/>
</dbReference>
<dbReference type="PANTHER" id="PTHR13799:SF14">
    <property type="entry name" value="GTP CYCLOHYDROLASE 1 TYPE 2 HOMOLOG"/>
    <property type="match status" value="1"/>
</dbReference>
<evidence type="ECO:0000256" key="1">
    <source>
        <dbReference type="ARBA" id="ARBA00006964"/>
    </source>
</evidence>
<dbReference type="EMBL" id="DVFT01000096">
    <property type="protein sequence ID" value="HIQ96214.1"/>
    <property type="molecule type" value="Genomic_DNA"/>
</dbReference>
<feature type="binding site" evidence="4">
    <location>
        <position position="65"/>
    </location>
    <ligand>
        <name>a divalent metal cation</name>
        <dbReference type="ChEBI" id="CHEBI:60240"/>
        <label>1</label>
    </ligand>
</feature>
<name>A0A9D1D1X3_9FIRM</name>
<evidence type="ECO:0000256" key="4">
    <source>
        <dbReference type="PIRSR" id="PIRSR602678-1"/>
    </source>
</evidence>
<dbReference type="GO" id="GO:0005737">
    <property type="term" value="C:cytoplasm"/>
    <property type="evidence" value="ECO:0007669"/>
    <property type="project" value="TreeGrafter"/>
</dbReference>
<feature type="binding site" evidence="4">
    <location>
        <position position="225"/>
    </location>
    <ligand>
        <name>a divalent metal cation</name>
        <dbReference type="ChEBI" id="CHEBI:60240"/>
        <label>1</label>
    </ligand>
</feature>
<organism evidence="5 6">
    <name type="scientific">Candidatus Limivivens merdigallinarum</name>
    <dbReference type="NCBI Taxonomy" id="2840859"/>
    <lineage>
        <taxon>Bacteria</taxon>
        <taxon>Bacillati</taxon>
        <taxon>Bacillota</taxon>
        <taxon>Clostridia</taxon>
        <taxon>Lachnospirales</taxon>
        <taxon>Lachnospiraceae</taxon>
        <taxon>Lachnospiraceae incertae sedis</taxon>
        <taxon>Candidatus Limivivens</taxon>
    </lineage>
</organism>
<dbReference type="NCBIfam" id="TIGR00486">
    <property type="entry name" value="YbgI_SA1388"/>
    <property type="match status" value="1"/>
</dbReference>
<evidence type="ECO:0000256" key="3">
    <source>
        <dbReference type="ARBA" id="ARBA00022723"/>
    </source>
</evidence>
<feature type="binding site" evidence="4">
    <location>
        <position position="229"/>
    </location>
    <ligand>
        <name>a divalent metal cation</name>
        <dbReference type="ChEBI" id="CHEBI:60240"/>
        <label>1</label>
    </ligand>
</feature>
<evidence type="ECO:0000313" key="5">
    <source>
        <dbReference type="EMBL" id="HIQ96214.1"/>
    </source>
</evidence>
<reference evidence="5" key="1">
    <citation type="submission" date="2020-10" db="EMBL/GenBank/DDBJ databases">
        <authorList>
            <person name="Gilroy R."/>
        </authorList>
    </citation>
    <scope>NUCLEOTIDE SEQUENCE</scope>
    <source>
        <strain evidence="5">ChiSjej3B21-11622</strain>
    </source>
</reference>
<comment type="similarity">
    <text evidence="1">Belongs to the GTP cyclohydrolase I type 2/NIF3 family.</text>
</comment>
<reference evidence="5" key="2">
    <citation type="journal article" date="2021" name="PeerJ">
        <title>Extensive microbial diversity within the chicken gut microbiome revealed by metagenomics and culture.</title>
        <authorList>
            <person name="Gilroy R."/>
            <person name="Ravi A."/>
            <person name="Getino M."/>
            <person name="Pursley I."/>
            <person name="Horton D.L."/>
            <person name="Alikhan N.F."/>
            <person name="Baker D."/>
            <person name="Gharbi K."/>
            <person name="Hall N."/>
            <person name="Watson M."/>
            <person name="Adriaenssens E.M."/>
            <person name="Foster-Nyarko E."/>
            <person name="Jarju S."/>
            <person name="Secka A."/>
            <person name="Antonio M."/>
            <person name="Oren A."/>
            <person name="Chaudhuri R.R."/>
            <person name="La Ragione R."/>
            <person name="Hildebrand F."/>
            <person name="Pallen M.J."/>
        </authorList>
    </citation>
    <scope>NUCLEOTIDE SEQUENCE</scope>
    <source>
        <strain evidence="5">ChiSjej3B21-11622</strain>
    </source>
</reference>
<dbReference type="Proteomes" id="UP000886886">
    <property type="component" value="Unassembled WGS sequence"/>
</dbReference>
<protein>
    <recommendedName>
        <fullName evidence="2">GTP cyclohydrolase 1 type 2 homolog</fullName>
    </recommendedName>
</protein>
<accession>A0A9D1D1X3</accession>
<dbReference type="Pfam" id="PF01784">
    <property type="entry name" value="DUF34_NIF3"/>
    <property type="match status" value="1"/>
</dbReference>
<proteinExistence type="inferred from homology"/>
<dbReference type="FunFam" id="3.40.1390.30:FF:000001">
    <property type="entry name" value="GTP cyclohydrolase 1 type 2"/>
    <property type="match status" value="1"/>
</dbReference>
<keyword evidence="3 4" id="KW-0479">Metal-binding</keyword>
<dbReference type="AlphaFoldDB" id="A0A9D1D1X3"/>
<comment type="caution">
    <text evidence="5">The sequence shown here is derived from an EMBL/GenBank/DDBJ whole genome shotgun (WGS) entry which is preliminary data.</text>
</comment>